<evidence type="ECO:0000313" key="3">
    <source>
        <dbReference type="Proteomes" id="UP000000305"/>
    </source>
</evidence>
<evidence type="ECO:0000313" key="2">
    <source>
        <dbReference type="EMBL" id="EFX81050.1"/>
    </source>
</evidence>
<dbReference type="PANTHER" id="PTHR31350">
    <property type="entry name" value="SI:DKEY-261L7.2"/>
    <property type="match status" value="1"/>
</dbReference>
<dbReference type="KEGG" id="dpx:DAPPUDRAFT_317991"/>
<evidence type="ECO:0000259" key="1">
    <source>
        <dbReference type="SMART" id="SM00992"/>
    </source>
</evidence>
<feature type="domain" description="Hemimethylated DNA-binding" evidence="1">
    <location>
        <begin position="429"/>
        <end position="515"/>
    </location>
</feature>
<dbReference type="AlphaFoldDB" id="E9GHJ0"/>
<protein>
    <recommendedName>
        <fullName evidence="1">Hemimethylated DNA-binding domain-containing protein</fullName>
    </recommendedName>
</protein>
<dbReference type="Gene3D" id="1.20.1280.50">
    <property type="match status" value="1"/>
</dbReference>
<dbReference type="SUPFAM" id="SSF81383">
    <property type="entry name" value="F-box domain"/>
    <property type="match status" value="1"/>
</dbReference>
<dbReference type="SMART" id="SM00992">
    <property type="entry name" value="YccV-like"/>
    <property type="match status" value="1"/>
</dbReference>
<dbReference type="OrthoDB" id="28868at2759"/>
<dbReference type="InterPro" id="IPR011722">
    <property type="entry name" value="Hemimethylated_DNA-bd_dom"/>
</dbReference>
<dbReference type="PANTHER" id="PTHR31350:SF21">
    <property type="entry name" value="F-BOX ONLY PROTEIN 21"/>
    <property type="match status" value="1"/>
</dbReference>
<dbReference type="PhylomeDB" id="E9GHJ0"/>
<organism evidence="2 3">
    <name type="scientific">Daphnia pulex</name>
    <name type="common">Water flea</name>
    <dbReference type="NCBI Taxonomy" id="6669"/>
    <lineage>
        <taxon>Eukaryota</taxon>
        <taxon>Metazoa</taxon>
        <taxon>Ecdysozoa</taxon>
        <taxon>Arthropoda</taxon>
        <taxon>Crustacea</taxon>
        <taxon>Branchiopoda</taxon>
        <taxon>Diplostraca</taxon>
        <taxon>Cladocera</taxon>
        <taxon>Anomopoda</taxon>
        <taxon>Daphniidae</taxon>
        <taxon>Daphnia</taxon>
    </lineage>
</organism>
<dbReference type="GO" id="GO:0003677">
    <property type="term" value="F:DNA binding"/>
    <property type="evidence" value="ECO:0007669"/>
    <property type="project" value="InterPro"/>
</dbReference>
<dbReference type="InterPro" id="IPR032698">
    <property type="entry name" value="SirB1_N"/>
</dbReference>
<dbReference type="InterPro" id="IPR036047">
    <property type="entry name" value="F-box-like_dom_sf"/>
</dbReference>
<keyword evidence="3" id="KW-1185">Reference proteome</keyword>
<gene>
    <name evidence="2" type="ORF">DAPPUDRAFT_317991</name>
</gene>
<dbReference type="SUPFAM" id="SSF141255">
    <property type="entry name" value="YccV-like"/>
    <property type="match status" value="1"/>
</dbReference>
<dbReference type="Pfam" id="PF13369">
    <property type="entry name" value="Transglut_core2"/>
    <property type="match status" value="1"/>
</dbReference>
<proteinExistence type="predicted"/>
<dbReference type="InParanoid" id="E9GHJ0"/>
<dbReference type="eggNOG" id="ENOG502QS7Z">
    <property type="taxonomic scope" value="Eukaryota"/>
</dbReference>
<accession>E9GHJ0</accession>
<dbReference type="Proteomes" id="UP000000305">
    <property type="component" value="Unassembled WGS sequence"/>
</dbReference>
<dbReference type="HOGENOM" id="CLU_021098_1_0_1"/>
<dbReference type="InterPro" id="IPR036623">
    <property type="entry name" value="Hemimethylated_DNA-bd_sf"/>
</dbReference>
<sequence length="578" mass="66737">MANLLTISPFTCFSDEVLCLIFEFITSTYDLKNIMLACQRFHNLIRKRNKLWKLRLDVEQEVLDTLVSISSLSFPNGKPPLKVMDNLIVGKNPLELFEDEISKHLFYPQSKENLTFKFYAEKLLEHTRIHIAKRMWKQVDSLLRGAVLISQWGLMEEQYLTTYDDVVQVLENITDRVRQIIAEESLNPDTSTDMNKTAKEKLNVINQVLYKELGLQKYVLHKNSVNFATVMFCIEKVLEMRVGVPLILAIIYYEVAKRMGILCELVYSPKIFRSFKEFSSTPHSFLLKWKEFSENDDLNCTYHYNDPCNGGASHRPPGTYSTVPVKNVCMGLVENLLSVNVLDWQNQLHFYRLACIIDPNQASLVQKYAKLSKLHGEQLEEAIQLLEKVDGFMNNQAILSLIRDCSAKLNKTQAQNAKEKENIKRRFPLVKYAVGLIMMHKRTNVNGLQMDRLVVIHAWYYRPRQPVIYNVLFNNGNICDVKEGELELHPAPAAIKHPEIGKYFERFDGRMYIPNAEMKVQYPEDDSVALSLLQSRDESTNQVTVCSSTSFLSEDNDKLVKTEGRKIKKSVSFNLPLH</sequence>
<reference evidence="2 3" key="1">
    <citation type="journal article" date="2011" name="Science">
        <title>The ecoresponsive genome of Daphnia pulex.</title>
        <authorList>
            <person name="Colbourne J.K."/>
            <person name="Pfrender M.E."/>
            <person name="Gilbert D."/>
            <person name="Thomas W.K."/>
            <person name="Tucker A."/>
            <person name="Oakley T.H."/>
            <person name="Tokishita S."/>
            <person name="Aerts A."/>
            <person name="Arnold G.J."/>
            <person name="Basu M.K."/>
            <person name="Bauer D.J."/>
            <person name="Caceres C.E."/>
            <person name="Carmel L."/>
            <person name="Casola C."/>
            <person name="Choi J.H."/>
            <person name="Detter J.C."/>
            <person name="Dong Q."/>
            <person name="Dusheyko S."/>
            <person name="Eads B.D."/>
            <person name="Frohlich T."/>
            <person name="Geiler-Samerotte K.A."/>
            <person name="Gerlach D."/>
            <person name="Hatcher P."/>
            <person name="Jogdeo S."/>
            <person name="Krijgsveld J."/>
            <person name="Kriventseva E.V."/>
            <person name="Kultz D."/>
            <person name="Laforsch C."/>
            <person name="Lindquist E."/>
            <person name="Lopez J."/>
            <person name="Manak J.R."/>
            <person name="Muller J."/>
            <person name="Pangilinan J."/>
            <person name="Patwardhan R.P."/>
            <person name="Pitluck S."/>
            <person name="Pritham E.J."/>
            <person name="Rechtsteiner A."/>
            <person name="Rho M."/>
            <person name="Rogozin I.B."/>
            <person name="Sakarya O."/>
            <person name="Salamov A."/>
            <person name="Schaack S."/>
            <person name="Shapiro H."/>
            <person name="Shiga Y."/>
            <person name="Skalitzky C."/>
            <person name="Smith Z."/>
            <person name="Souvorov A."/>
            <person name="Sung W."/>
            <person name="Tang Z."/>
            <person name="Tsuchiya D."/>
            <person name="Tu H."/>
            <person name="Vos H."/>
            <person name="Wang M."/>
            <person name="Wolf Y.I."/>
            <person name="Yamagata H."/>
            <person name="Yamada T."/>
            <person name="Ye Y."/>
            <person name="Shaw J.R."/>
            <person name="Andrews J."/>
            <person name="Crease T.J."/>
            <person name="Tang H."/>
            <person name="Lucas S.M."/>
            <person name="Robertson H.M."/>
            <person name="Bork P."/>
            <person name="Koonin E.V."/>
            <person name="Zdobnov E.M."/>
            <person name="Grigoriev I.V."/>
            <person name="Lynch M."/>
            <person name="Boore J.L."/>
        </authorList>
    </citation>
    <scope>NUCLEOTIDE SEQUENCE [LARGE SCALE GENOMIC DNA]</scope>
</reference>
<name>E9GHJ0_DAPPU</name>
<dbReference type="EMBL" id="GL732545">
    <property type="protein sequence ID" value="EFX81050.1"/>
    <property type="molecule type" value="Genomic_DNA"/>
</dbReference>